<dbReference type="Gene3D" id="3.40.50.720">
    <property type="entry name" value="NAD(P)-binding Rossmann-like Domain"/>
    <property type="match status" value="1"/>
</dbReference>
<evidence type="ECO:0000313" key="2">
    <source>
        <dbReference type="Proteomes" id="UP000473325"/>
    </source>
</evidence>
<sequence>MTWLLVPGLRLLRRDERHLQVGLDAPHAAVLPDSPGVRRLLGDLAAGAPLSTLDDQTGRALASLVRAGLLVGADAEAAQTAARARCAVHLDVPPDLEATARDLTERSGLGAPVAGEASVALVWTCGEPDRERLDAWMRSATPHLPVAELPGGEVRLGPYVDPGRTACLRCVDAHLRERDPRRDLLVAQHADGDPLRPLAPDPALRTLALGWAVRDLALAAVGDEPSTWSAVVTLGETEPERTAYRRHVHCGCSWDEEVAQRAASA</sequence>
<protein>
    <recommendedName>
        <fullName evidence="3">Bacteriocin biosynthesis cyclodehydratase domain-containing protein</fullName>
    </recommendedName>
</protein>
<dbReference type="EMBL" id="WUEK01000014">
    <property type="protein sequence ID" value="MXG91657.1"/>
    <property type="molecule type" value="Genomic_DNA"/>
</dbReference>
<keyword evidence="2" id="KW-1185">Reference proteome</keyword>
<organism evidence="1 2">
    <name type="scientific">Nocardioides flavescens</name>
    <dbReference type="NCBI Taxonomy" id="2691959"/>
    <lineage>
        <taxon>Bacteria</taxon>
        <taxon>Bacillati</taxon>
        <taxon>Actinomycetota</taxon>
        <taxon>Actinomycetes</taxon>
        <taxon>Propionibacteriales</taxon>
        <taxon>Nocardioidaceae</taxon>
        <taxon>Nocardioides</taxon>
    </lineage>
</organism>
<name>A0A6L7EVZ1_9ACTN</name>
<evidence type="ECO:0000313" key="1">
    <source>
        <dbReference type="EMBL" id="MXG91657.1"/>
    </source>
</evidence>
<gene>
    <name evidence="1" type="ORF">GRQ65_19105</name>
</gene>
<accession>A0A6L7EVZ1</accession>
<evidence type="ECO:0008006" key="3">
    <source>
        <dbReference type="Google" id="ProtNLM"/>
    </source>
</evidence>
<dbReference type="Proteomes" id="UP000473325">
    <property type="component" value="Unassembled WGS sequence"/>
</dbReference>
<dbReference type="AlphaFoldDB" id="A0A6L7EVZ1"/>
<proteinExistence type="predicted"/>
<comment type="caution">
    <text evidence="1">The sequence shown here is derived from an EMBL/GenBank/DDBJ whole genome shotgun (WGS) entry which is preliminary data.</text>
</comment>
<dbReference type="RefSeq" id="WP_160879596.1">
    <property type="nucleotide sequence ID" value="NZ_WUEK01000014.1"/>
</dbReference>
<reference evidence="1 2" key="1">
    <citation type="submission" date="2019-12" db="EMBL/GenBank/DDBJ databases">
        <authorList>
            <person name="Kun Z."/>
        </authorList>
    </citation>
    <scope>NUCLEOTIDE SEQUENCE [LARGE SCALE GENOMIC DNA]</scope>
    <source>
        <strain evidence="1 2">YIM 123512</strain>
    </source>
</reference>